<organism evidence="2 3">
    <name type="scientific">Pyrenophora tritici-repentis</name>
    <dbReference type="NCBI Taxonomy" id="45151"/>
    <lineage>
        <taxon>Eukaryota</taxon>
        <taxon>Fungi</taxon>
        <taxon>Dikarya</taxon>
        <taxon>Ascomycota</taxon>
        <taxon>Pezizomycotina</taxon>
        <taxon>Dothideomycetes</taxon>
        <taxon>Pleosporomycetidae</taxon>
        <taxon>Pleosporales</taxon>
        <taxon>Pleosporineae</taxon>
        <taxon>Pleosporaceae</taxon>
        <taxon>Pyrenophora</taxon>
    </lineage>
</organism>
<name>A0A2W1G507_9PLEO</name>
<dbReference type="Proteomes" id="UP000245464">
    <property type="component" value="Chromosome 9"/>
</dbReference>
<dbReference type="KEGG" id="ptrr:6346907"/>
<protein>
    <submittedName>
        <fullName evidence="2">Trichoplein domain containing protein</fullName>
    </submittedName>
</protein>
<dbReference type="GeneID" id="6346907"/>
<sequence>MLQALLDGTLPQKVEVGDQSHSRLRAYFDDALFDDYLKAVSTKSRPPPISTWALRSKGNNSPAFYVRCFISDIGDSPTPRQFRTIIACTRQYISGDPDHAKLCLRIDNESRANRSDEEDITHGRHYFLAGSARGVEIIATFCGALEGLLNEGDDHTQDIPFPHMFKYIKYTEKEGAHNKPIFKWKTYVIGYPISVDECKLGKELFARLTESYFNSDIGFNIAPAGLSVHSATAITDGAWLRFRKIREEKQLSRMEKLVQERKQRVENLTRDERTKDGKIEKAIQDLRAVQRQTQDMCTDPEMRAAKVRHDEAFWERMTATQKDIQEQEKDIQEQEEAIERE</sequence>
<evidence type="ECO:0000313" key="2">
    <source>
        <dbReference type="EMBL" id="KAF7566266.1"/>
    </source>
</evidence>
<feature type="compositionally biased region" description="Basic and acidic residues" evidence="1">
    <location>
        <begin position="323"/>
        <end position="341"/>
    </location>
</feature>
<gene>
    <name evidence="2" type="ORF">PtrM4_145860</name>
</gene>
<dbReference type="RefSeq" id="XP_065959822.1">
    <property type="nucleotide sequence ID" value="XM_066109839.1"/>
</dbReference>
<proteinExistence type="predicted"/>
<evidence type="ECO:0000313" key="3">
    <source>
        <dbReference type="Proteomes" id="UP000245464"/>
    </source>
</evidence>
<accession>A0A2W1G507</accession>
<evidence type="ECO:0000256" key="1">
    <source>
        <dbReference type="SAM" id="MobiDB-lite"/>
    </source>
</evidence>
<reference evidence="2" key="1">
    <citation type="journal article" date="2018" name="BMC Genomics">
        <title>Comparative genomics of the wheat fungal pathogen Pyrenophora tritici-repentis reveals chromosomal variations and genome plasticity.</title>
        <authorList>
            <person name="Moolhuijzen P."/>
            <person name="See P.T."/>
            <person name="Hane J.K."/>
            <person name="Shi G."/>
            <person name="Liu Z."/>
            <person name="Oliver R.P."/>
            <person name="Moffat C.S."/>
        </authorList>
    </citation>
    <scope>NUCLEOTIDE SEQUENCE [LARGE SCALE GENOMIC DNA]</scope>
    <source>
        <strain evidence="2">M4</strain>
    </source>
</reference>
<dbReference type="AlphaFoldDB" id="A0A2W1G507"/>
<feature type="region of interest" description="Disordered" evidence="1">
    <location>
        <begin position="320"/>
        <end position="341"/>
    </location>
</feature>
<dbReference type="EMBL" id="NQIK02000009">
    <property type="protein sequence ID" value="KAF7566266.1"/>
    <property type="molecule type" value="Genomic_DNA"/>
</dbReference>
<comment type="caution">
    <text evidence="2">The sequence shown here is derived from an EMBL/GenBank/DDBJ whole genome shotgun (WGS) entry which is preliminary data.</text>
</comment>